<protein>
    <recommendedName>
        <fullName evidence="3">C1q domain-containing protein</fullName>
    </recommendedName>
</protein>
<accession>A0A916JCQ6</accession>
<dbReference type="InterPro" id="IPR008983">
    <property type="entry name" value="Tumour_necrosis_fac-like_dom"/>
</dbReference>
<comment type="caution">
    <text evidence="1">The sequence shown here is derived from an EMBL/GenBank/DDBJ whole genome shotgun (WGS) entry which is preliminary data.</text>
</comment>
<name>A0A916JCQ6_9BACT</name>
<evidence type="ECO:0008006" key="3">
    <source>
        <dbReference type="Google" id="ProtNLM"/>
    </source>
</evidence>
<dbReference type="Proteomes" id="UP000680038">
    <property type="component" value="Unassembled WGS sequence"/>
</dbReference>
<sequence>MIHLNQPGTGFRQILNNESNAQTIKIIEYSNRTITFIIKLEQMKLSRIIAKTFFASAMLLTSTSIFAQVKIGTNPTTIEAASNLEVEASTAGRKVKVDKTTGQLTIKDGTEGAGKILKSDAVGGASWQTEGPQNSPVIFSVTNGPLQELPLRTFIRINFENKNLDKNNVFDLSSDSFTIPVGATGYYEIAVRTTTPHKDHDLNCYVWAFVNGVQSTLLGVGNSGPGSGVIVSGSVILQLNAGDVVDLRAWTDKPDVGVSTRNLFVNMLSK</sequence>
<dbReference type="Gene3D" id="2.60.120.40">
    <property type="match status" value="1"/>
</dbReference>
<dbReference type="AlphaFoldDB" id="A0A916JCQ6"/>
<keyword evidence="2" id="KW-1185">Reference proteome</keyword>
<reference evidence="1" key="1">
    <citation type="submission" date="2021-04" db="EMBL/GenBank/DDBJ databases">
        <authorList>
            <person name="Rodrigo-Torres L."/>
            <person name="Arahal R. D."/>
            <person name="Lucena T."/>
        </authorList>
    </citation>
    <scope>NUCLEOTIDE SEQUENCE</scope>
    <source>
        <strain evidence="1">CECT 9275</strain>
    </source>
</reference>
<gene>
    <name evidence="1" type="ORF">DYBT9275_02488</name>
</gene>
<organism evidence="1 2">
    <name type="scientific">Dyadobacter helix</name>
    <dbReference type="NCBI Taxonomy" id="2822344"/>
    <lineage>
        <taxon>Bacteria</taxon>
        <taxon>Pseudomonadati</taxon>
        <taxon>Bacteroidota</taxon>
        <taxon>Cytophagia</taxon>
        <taxon>Cytophagales</taxon>
        <taxon>Spirosomataceae</taxon>
        <taxon>Dyadobacter</taxon>
    </lineage>
</organism>
<evidence type="ECO:0000313" key="1">
    <source>
        <dbReference type="EMBL" id="CAG5000565.1"/>
    </source>
</evidence>
<dbReference type="SUPFAM" id="SSF49842">
    <property type="entry name" value="TNF-like"/>
    <property type="match status" value="1"/>
</dbReference>
<evidence type="ECO:0000313" key="2">
    <source>
        <dbReference type="Proteomes" id="UP000680038"/>
    </source>
</evidence>
<dbReference type="EMBL" id="CAJRAF010000002">
    <property type="protein sequence ID" value="CAG5000565.1"/>
    <property type="molecule type" value="Genomic_DNA"/>
</dbReference>
<proteinExistence type="predicted"/>